<dbReference type="GO" id="GO:0003677">
    <property type="term" value="F:DNA binding"/>
    <property type="evidence" value="ECO:0007669"/>
    <property type="project" value="UniProtKB-UniRule"/>
</dbReference>
<protein>
    <submittedName>
        <fullName evidence="5">AcrR family transcriptional regulator</fullName>
    </submittedName>
</protein>
<evidence type="ECO:0000313" key="5">
    <source>
        <dbReference type="EMBL" id="MBB6131752.1"/>
    </source>
</evidence>
<dbReference type="InterPro" id="IPR001647">
    <property type="entry name" value="HTH_TetR"/>
</dbReference>
<dbReference type="SUPFAM" id="SSF46689">
    <property type="entry name" value="Homeodomain-like"/>
    <property type="match status" value="1"/>
</dbReference>
<dbReference type="InterPro" id="IPR009057">
    <property type="entry name" value="Homeodomain-like_sf"/>
</dbReference>
<evidence type="ECO:0000256" key="1">
    <source>
        <dbReference type="ARBA" id="ARBA00023125"/>
    </source>
</evidence>
<dbReference type="EMBL" id="JACHCB010000008">
    <property type="protein sequence ID" value="MBB6110603.1"/>
    <property type="molecule type" value="Genomic_DNA"/>
</dbReference>
<dbReference type="OrthoDB" id="9795011at2"/>
<feature type="DNA-binding region" description="H-T-H motif" evidence="2">
    <location>
        <begin position="36"/>
        <end position="55"/>
    </location>
</feature>
<reference evidence="6 7" key="1">
    <citation type="submission" date="2020-08" db="EMBL/GenBank/DDBJ databases">
        <title>Genomic Encyclopedia of Type Strains, Phase IV (KMG-V): Genome sequencing to study the core and pangenomes of soil and plant-associated prokaryotes.</title>
        <authorList>
            <person name="Whitman W."/>
        </authorList>
    </citation>
    <scope>NUCLEOTIDE SEQUENCE [LARGE SCALE GENOMIC DNA]</scope>
    <source>
        <strain evidence="4 6">ANJLi2</strain>
        <strain evidence="5 7">MP601</strain>
    </source>
</reference>
<evidence type="ECO:0000313" key="7">
    <source>
        <dbReference type="Proteomes" id="UP000548326"/>
    </source>
</evidence>
<dbReference type="Pfam" id="PF00440">
    <property type="entry name" value="TetR_N"/>
    <property type="match status" value="1"/>
</dbReference>
<proteinExistence type="predicted"/>
<evidence type="ECO:0000256" key="2">
    <source>
        <dbReference type="PROSITE-ProRule" id="PRU00335"/>
    </source>
</evidence>
<comment type="caution">
    <text evidence="5">The sequence shown here is derived from an EMBL/GenBank/DDBJ whole genome shotgun (WGS) entry which is preliminary data.</text>
</comment>
<evidence type="ECO:0000313" key="4">
    <source>
        <dbReference type="EMBL" id="MBB6110603.1"/>
    </source>
</evidence>
<dbReference type="RefSeq" id="WP_076374122.1">
    <property type="nucleotide sequence ID" value="NZ_FTMG01000007.1"/>
</dbReference>
<accession>A0A1N7AUL9</accession>
<keyword evidence="1 2" id="KW-0238">DNA-binding</keyword>
<gene>
    <name evidence="5" type="ORF">HDF22_005905</name>
    <name evidence="4" type="ORF">HDF23_003362</name>
</gene>
<sequence>MGKLSLDKGRVSQKMKTREVLLLKANELLKQRIEISVDLVAREAGISKATAYRYFSSSEALKREASLQLKAKTNDNLFADLSINDLKGRLDRLIDYHFNLFINNEVEFRLFLSSIIGESVIRKETPSRAGRRIILIREALKPLQSTLTSGVFDHMVNSLSIFFGIESITVLKDVCRLTNDEILQTWKWSVNRIVFFKD</sequence>
<dbReference type="AlphaFoldDB" id="A0A1N7AUL9"/>
<evidence type="ECO:0000259" key="3">
    <source>
        <dbReference type="PROSITE" id="PS50977"/>
    </source>
</evidence>
<name>A0A1N7AUL9_9SPHI</name>
<feature type="domain" description="HTH tetR-type" evidence="3">
    <location>
        <begin position="15"/>
        <end position="73"/>
    </location>
</feature>
<dbReference type="Proteomes" id="UP000541583">
    <property type="component" value="Unassembled WGS sequence"/>
</dbReference>
<dbReference type="PROSITE" id="PS50977">
    <property type="entry name" value="HTH_TETR_2"/>
    <property type="match status" value="1"/>
</dbReference>
<dbReference type="EMBL" id="JACHCA010000030">
    <property type="protein sequence ID" value="MBB6131752.1"/>
    <property type="molecule type" value="Genomic_DNA"/>
</dbReference>
<dbReference type="Gene3D" id="1.10.357.10">
    <property type="entry name" value="Tetracycline Repressor, domain 2"/>
    <property type="match status" value="1"/>
</dbReference>
<evidence type="ECO:0000313" key="6">
    <source>
        <dbReference type="Proteomes" id="UP000541583"/>
    </source>
</evidence>
<keyword evidence="6" id="KW-1185">Reference proteome</keyword>
<dbReference type="Proteomes" id="UP000548326">
    <property type="component" value="Unassembled WGS sequence"/>
</dbReference>
<organism evidence="5 7">
    <name type="scientific">Mucilaginibacter lappiensis</name>
    <dbReference type="NCBI Taxonomy" id="354630"/>
    <lineage>
        <taxon>Bacteria</taxon>
        <taxon>Pseudomonadati</taxon>
        <taxon>Bacteroidota</taxon>
        <taxon>Sphingobacteriia</taxon>
        <taxon>Sphingobacteriales</taxon>
        <taxon>Sphingobacteriaceae</taxon>
        <taxon>Mucilaginibacter</taxon>
    </lineage>
</organism>